<feature type="domain" description="Partial AB-hydrolase lipase" evidence="9">
    <location>
        <begin position="179"/>
        <end position="240"/>
    </location>
</feature>
<evidence type="ECO:0000256" key="2">
    <source>
        <dbReference type="ARBA" id="ARBA00022729"/>
    </source>
</evidence>
<organism evidence="10 11">
    <name type="scientific">Parnassius apollo</name>
    <name type="common">Apollo butterfly</name>
    <name type="synonym">Papilio apollo</name>
    <dbReference type="NCBI Taxonomy" id="110799"/>
    <lineage>
        <taxon>Eukaryota</taxon>
        <taxon>Metazoa</taxon>
        <taxon>Ecdysozoa</taxon>
        <taxon>Arthropoda</taxon>
        <taxon>Hexapoda</taxon>
        <taxon>Insecta</taxon>
        <taxon>Pterygota</taxon>
        <taxon>Neoptera</taxon>
        <taxon>Endopterygota</taxon>
        <taxon>Lepidoptera</taxon>
        <taxon>Glossata</taxon>
        <taxon>Ditrysia</taxon>
        <taxon>Papilionoidea</taxon>
        <taxon>Papilionidae</taxon>
        <taxon>Parnassiinae</taxon>
        <taxon>Parnassini</taxon>
        <taxon>Parnassius</taxon>
        <taxon>Parnassius</taxon>
    </lineage>
</organism>
<evidence type="ECO:0000313" key="11">
    <source>
        <dbReference type="Proteomes" id="UP000691718"/>
    </source>
</evidence>
<dbReference type="GO" id="GO:0016787">
    <property type="term" value="F:hydrolase activity"/>
    <property type="evidence" value="ECO:0007669"/>
    <property type="project" value="UniProtKB-KW"/>
</dbReference>
<evidence type="ECO:0000313" key="10">
    <source>
        <dbReference type="EMBL" id="CAG5055776.1"/>
    </source>
</evidence>
<keyword evidence="11" id="KW-1185">Reference proteome</keyword>
<dbReference type="Pfam" id="PF04083">
    <property type="entry name" value="Abhydro_lipase"/>
    <property type="match status" value="1"/>
</dbReference>
<protein>
    <submittedName>
        <fullName evidence="10">(apollo) hypothetical protein</fullName>
    </submittedName>
</protein>
<evidence type="ECO:0000256" key="8">
    <source>
        <dbReference type="SAM" id="SignalP"/>
    </source>
</evidence>
<reference evidence="10" key="1">
    <citation type="submission" date="2021-04" db="EMBL/GenBank/DDBJ databases">
        <authorList>
            <person name="Tunstrom K."/>
        </authorList>
    </citation>
    <scope>NUCLEOTIDE SEQUENCE</scope>
</reference>
<evidence type="ECO:0000256" key="5">
    <source>
        <dbReference type="ARBA" id="ARBA00023098"/>
    </source>
</evidence>
<dbReference type="AlphaFoldDB" id="A0A8S3YA26"/>
<accession>A0A8S3YA26</accession>
<dbReference type="EMBL" id="CAJQZP010001584">
    <property type="protein sequence ID" value="CAG5055776.1"/>
    <property type="molecule type" value="Genomic_DNA"/>
</dbReference>
<keyword evidence="4" id="KW-0442">Lipid degradation</keyword>
<name>A0A8S3YA26_PARAO</name>
<dbReference type="FunFam" id="3.40.50.1820:FF:000057">
    <property type="entry name" value="Lipase"/>
    <property type="match status" value="1"/>
</dbReference>
<dbReference type="Proteomes" id="UP000691718">
    <property type="component" value="Unassembled WGS sequence"/>
</dbReference>
<keyword evidence="2 8" id="KW-0732">Signal</keyword>
<feature type="signal peptide" evidence="8">
    <location>
        <begin position="1"/>
        <end position="18"/>
    </location>
</feature>
<keyword evidence="5" id="KW-0443">Lipid metabolism</keyword>
<dbReference type="GO" id="GO:0016042">
    <property type="term" value="P:lipid catabolic process"/>
    <property type="evidence" value="ECO:0007669"/>
    <property type="project" value="UniProtKB-KW"/>
</dbReference>
<feature type="chain" id="PRO_5035892997" evidence="8">
    <location>
        <begin position="19"/>
        <end position="546"/>
    </location>
</feature>
<gene>
    <name evidence="10" type="ORF">PAPOLLO_LOCUS26484</name>
</gene>
<comment type="caution">
    <text evidence="10">The sequence shown here is derived from an EMBL/GenBank/DDBJ whole genome shotgun (WGS) entry which is preliminary data.</text>
</comment>
<dbReference type="OrthoDB" id="9974421at2759"/>
<feature type="region of interest" description="Disordered" evidence="7">
    <location>
        <begin position="59"/>
        <end position="78"/>
    </location>
</feature>
<evidence type="ECO:0000256" key="1">
    <source>
        <dbReference type="ARBA" id="ARBA00010701"/>
    </source>
</evidence>
<keyword evidence="6" id="KW-0325">Glycoprotein</keyword>
<sequence length="546" mass="62886">MKAIALLLCLALTRDIAGSIFRHEYYPKMDRLMVQPLDYNDQQQTTRGEKTYQEIYHNHKHQHHHSSSGSSESKEKPFEDQNNDYATIQTVKNWNTPVFSAIISQDNARPTYGDVITWKGLQFATGPNSPVSDQKDIEKIFNEAYNTMKHFSEEEKKAFHDAYQAASKIENEDVHLNSSQLLKKHQYQVEEHTVKTDDGYFLNIFRILPKQYEYVQDKKDKSVVFLAHGLLGSSDDWLLMGPKKSLAYMLSDEGYEVWLGNTRGNKYARRHVSKHEAQPDFWLYSNDEVALHDIPAMIDYALKISEQEKLHYVGFSQGATNVFALLASRPEYNEKIATVHAISPMVYMTKVRSPLLRMIAPNSPFYERLEDQLGWGEFKPPKELIQSLGGDMCESEIGCKNVCSNVYFVMSSIGDVDIDLIPVIMGHHPTGGSTRQMRQYGQAVASHEFRKFDYGPVINQKVYGTVQPPKFNMSNVKVPVVLYSSKMDWLSHPEDVERLHKELPNAKDHYMVADEQFTNMDFLFSKKAPQVVYERLIEYIKQDSTM</sequence>
<evidence type="ECO:0000256" key="7">
    <source>
        <dbReference type="SAM" id="MobiDB-lite"/>
    </source>
</evidence>
<dbReference type="PANTHER" id="PTHR11005">
    <property type="entry name" value="LYSOSOMAL ACID LIPASE-RELATED"/>
    <property type="match status" value="1"/>
</dbReference>
<evidence type="ECO:0000256" key="6">
    <source>
        <dbReference type="ARBA" id="ARBA00023180"/>
    </source>
</evidence>
<keyword evidence="3" id="KW-0378">Hydrolase</keyword>
<comment type="similarity">
    <text evidence="1">Belongs to the AB hydrolase superfamily. Lipase family.</text>
</comment>
<evidence type="ECO:0000256" key="4">
    <source>
        <dbReference type="ARBA" id="ARBA00022963"/>
    </source>
</evidence>
<dbReference type="InterPro" id="IPR006693">
    <property type="entry name" value="AB_hydrolase_lipase"/>
</dbReference>
<evidence type="ECO:0000256" key="3">
    <source>
        <dbReference type="ARBA" id="ARBA00022801"/>
    </source>
</evidence>
<evidence type="ECO:0000259" key="9">
    <source>
        <dbReference type="Pfam" id="PF04083"/>
    </source>
</evidence>
<proteinExistence type="inferred from homology"/>